<sequence>MGADGPALGPVFPRAIIQTRPALRVSVLDFMRLLSLGQMSAVRPRLRGMMGERVHKPPVPVKVSPASGERAGFCAPPGAWSNVNGTSQATGMLSERVHKPLVPFTVS</sequence>
<name>A0AAV7PDL0_PLEWA</name>
<reference evidence="1" key="1">
    <citation type="journal article" date="2022" name="bioRxiv">
        <title>Sequencing and chromosome-scale assembly of the giantPleurodeles waltlgenome.</title>
        <authorList>
            <person name="Brown T."/>
            <person name="Elewa A."/>
            <person name="Iarovenko S."/>
            <person name="Subramanian E."/>
            <person name="Araus A.J."/>
            <person name="Petzold A."/>
            <person name="Susuki M."/>
            <person name="Suzuki K.-i.T."/>
            <person name="Hayashi T."/>
            <person name="Toyoda A."/>
            <person name="Oliveira C."/>
            <person name="Osipova E."/>
            <person name="Leigh N.D."/>
            <person name="Simon A."/>
            <person name="Yun M.H."/>
        </authorList>
    </citation>
    <scope>NUCLEOTIDE SEQUENCE</scope>
    <source>
        <strain evidence="1">20211129_DDA</strain>
        <tissue evidence="1">Liver</tissue>
    </source>
</reference>
<evidence type="ECO:0000313" key="2">
    <source>
        <dbReference type="Proteomes" id="UP001066276"/>
    </source>
</evidence>
<evidence type="ECO:0000313" key="1">
    <source>
        <dbReference type="EMBL" id="KAJ1125512.1"/>
    </source>
</evidence>
<accession>A0AAV7PDL0</accession>
<proteinExistence type="predicted"/>
<gene>
    <name evidence="1" type="ORF">NDU88_003941</name>
</gene>
<organism evidence="1 2">
    <name type="scientific">Pleurodeles waltl</name>
    <name type="common">Iberian ribbed newt</name>
    <dbReference type="NCBI Taxonomy" id="8319"/>
    <lineage>
        <taxon>Eukaryota</taxon>
        <taxon>Metazoa</taxon>
        <taxon>Chordata</taxon>
        <taxon>Craniata</taxon>
        <taxon>Vertebrata</taxon>
        <taxon>Euteleostomi</taxon>
        <taxon>Amphibia</taxon>
        <taxon>Batrachia</taxon>
        <taxon>Caudata</taxon>
        <taxon>Salamandroidea</taxon>
        <taxon>Salamandridae</taxon>
        <taxon>Pleurodelinae</taxon>
        <taxon>Pleurodeles</taxon>
    </lineage>
</organism>
<keyword evidence="2" id="KW-1185">Reference proteome</keyword>
<comment type="caution">
    <text evidence="1">The sequence shown here is derived from an EMBL/GenBank/DDBJ whole genome shotgun (WGS) entry which is preliminary data.</text>
</comment>
<dbReference type="Proteomes" id="UP001066276">
    <property type="component" value="Chromosome 7"/>
</dbReference>
<dbReference type="AlphaFoldDB" id="A0AAV7PDL0"/>
<protein>
    <submittedName>
        <fullName evidence="1">Uncharacterized protein</fullName>
    </submittedName>
</protein>
<dbReference type="EMBL" id="JANPWB010000011">
    <property type="protein sequence ID" value="KAJ1125512.1"/>
    <property type="molecule type" value="Genomic_DNA"/>
</dbReference>